<dbReference type="InterPro" id="IPR041352">
    <property type="entry name" value="Mtd_N"/>
</dbReference>
<dbReference type="GO" id="GO:0046718">
    <property type="term" value="P:symbiont entry into host cell"/>
    <property type="evidence" value="ECO:0007669"/>
    <property type="project" value="InterPro"/>
</dbReference>
<dbReference type="GO" id="GO:0019062">
    <property type="term" value="P:virion attachment to host cell"/>
    <property type="evidence" value="ECO:0007669"/>
    <property type="project" value="InterPro"/>
</dbReference>
<dbReference type="InterPro" id="IPR005068">
    <property type="entry name" value="Phage_lambda_Stf-r2"/>
</dbReference>
<reference evidence="2" key="1">
    <citation type="journal article" date="2021" name="Proc. Natl. Acad. Sci. U.S.A.">
        <title>A Catalog of Tens of Thousands of Viruses from Human Metagenomes Reveals Hidden Associations with Chronic Diseases.</title>
        <authorList>
            <person name="Tisza M.J."/>
            <person name="Buck C.B."/>
        </authorList>
    </citation>
    <scope>NUCLEOTIDE SEQUENCE</scope>
    <source>
        <strain evidence="2">CtmTa7</strain>
    </source>
</reference>
<feature type="domain" description="Major tropism determinant N-terminal" evidence="1">
    <location>
        <begin position="10"/>
        <end position="47"/>
    </location>
</feature>
<dbReference type="Pfam" id="PF03406">
    <property type="entry name" value="Phage_fiber_2"/>
    <property type="match status" value="1"/>
</dbReference>
<evidence type="ECO:0000259" key="1">
    <source>
        <dbReference type="Pfam" id="PF18454"/>
    </source>
</evidence>
<dbReference type="SUPFAM" id="SSF69349">
    <property type="entry name" value="Phage fibre proteins"/>
    <property type="match status" value="1"/>
</dbReference>
<dbReference type="EMBL" id="BK059091">
    <property type="protein sequence ID" value="DAE28643.1"/>
    <property type="molecule type" value="Genomic_DNA"/>
</dbReference>
<organism evidence="2">
    <name type="scientific">virus sp. ctmTa7</name>
    <dbReference type="NCBI Taxonomy" id="2828255"/>
    <lineage>
        <taxon>Viruses</taxon>
    </lineage>
</organism>
<evidence type="ECO:0000313" key="2">
    <source>
        <dbReference type="EMBL" id="DAE28643.1"/>
    </source>
</evidence>
<sequence>MATNTLNTRIILKNDTAANWAASTLIPLAGELCIEKDSRKCKLGDGVNTYKDLKYMTLTPEEINTIIAGLNDSKHSHSNKAILDATTASFTEALLNKLNGISAGAQVNQNAFSKVVVGNTTIEADTATDTLTLAGSNVTITPDVTNDKITIGVANGSTSEKGLVQLTDGVASTSTSTAATPAAVKKAYDLADTANKAAAAAQKTADSKVGSVSLASGTNNGTVKLTVDGTATDNIAVKGLRSAAYTDSSAYATATQGKKADNAMPKSGGTFTGDVTLNADPTANLGAATKQYVDSQITSKIAASDAMVFKGTLGTNGTITEVPTTNVVKGDTYKIITAGTYAGSACKVGDLIIALTSGSPKATADNWAYVPSGNENETTISYSTTTQNLTTSAKTGSIILGEAATKQIDSSIASGSTSTKLPTSKAVAVLVDDQITTVNKTISDHVGNSNVHITADERTKLSGIAAGAEVNQNAFSKVTIGSTTVSAGTKTDTLNVVAGSNVTITPDATDKKITISAKDTTYTANTGIKVDGTVIKHTNSVTAGTAQGDASKTLAFGGTFTVPTVSYDAQGHITGKGTTTMTMPAAPSTITGNAGSATKLQTARTIDGVSFNGTDAITHYGTCNTEAAVAAKVVSLTGFTLATGAKAMVKFTVTNTAASPTLNINNTGAKAIMYRGAIISTGVLAAKRIYEFVYDGTNYELVGDINTDTNTDTKVTNTLNTTTKAYVTGTTNATTNTGTQIFDTGVYLDTTAGTLVASTFKGNLSGNASTASKATKADQLTTARNISLSGGVNGTAQAFDGTKDISIPVSSVNTDYLVNGDNVLILDCGTASANVSTLVSNNDGNVVVNSTRESTVNDADGTTNILGENISVMDDGRGNVVLHM</sequence>
<name>A0A8S5RBX0_9VIRU</name>
<dbReference type="Pfam" id="PF18454">
    <property type="entry name" value="Mtd_N"/>
    <property type="match status" value="1"/>
</dbReference>
<proteinExistence type="predicted"/>
<protein>
    <submittedName>
        <fullName evidence="2">Hyaluronidase</fullName>
    </submittedName>
</protein>
<accession>A0A8S5RBX0</accession>